<dbReference type="RefSeq" id="WP_269275968.1">
    <property type="nucleotide sequence ID" value="NZ_JAPVOI010000004.1"/>
</dbReference>
<reference evidence="2" key="1">
    <citation type="submission" date="2022-10" db="EMBL/GenBank/DDBJ databases">
        <title>Whole genome sequencing of three plant growth promoting bacteria isolated from Vachellia tortilis subsp. raddiana in Morocco.</title>
        <authorList>
            <person name="Hnini M."/>
            <person name="Zouagui R."/>
            <person name="Zouagui H."/>
            <person name="Chemao Elfihri M.-W."/>
            <person name="Ibrahimi A."/>
            <person name="Sbabou L."/>
            <person name="Aurag J."/>
        </authorList>
    </citation>
    <scope>NUCLEOTIDE SEQUENCE</scope>
    <source>
        <strain evidence="2">LMR678</strain>
    </source>
</reference>
<feature type="region of interest" description="Disordered" evidence="1">
    <location>
        <begin position="99"/>
        <end position="124"/>
    </location>
</feature>
<organism evidence="2 3">
    <name type="scientific">Sinorhizobium psoraleae</name>
    <dbReference type="NCBI Taxonomy" id="520838"/>
    <lineage>
        <taxon>Bacteria</taxon>
        <taxon>Pseudomonadati</taxon>
        <taxon>Pseudomonadota</taxon>
        <taxon>Alphaproteobacteria</taxon>
        <taxon>Hyphomicrobiales</taxon>
        <taxon>Rhizobiaceae</taxon>
        <taxon>Sinorhizobium/Ensifer group</taxon>
        <taxon>Sinorhizobium</taxon>
    </lineage>
</organism>
<dbReference type="EMBL" id="JAPVOI010000004">
    <property type="protein sequence ID" value="MCZ4089365.1"/>
    <property type="molecule type" value="Genomic_DNA"/>
</dbReference>
<accession>A0ABT4KBL6</accession>
<keyword evidence="3" id="KW-1185">Reference proteome</keyword>
<gene>
    <name evidence="2" type="ORF">O3W52_04610</name>
</gene>
<evidence type="ECO:0000256" key="1">
    <source>
        <dbReference type="SAM" id="MobiDB-lite"/>
    </source>
</evidence>
<name>A0ABT4KBL6_9HYPH</name>
<proteinExistence type="predicted"/>
<protein>
    <recommendedName>
        <fullName evidence="4">HNH endonuclease</fullName>
    </recommendedName>
</protein>
<evidence type="ECO:0008006" key="4">
    <source>
        <dbReference type="Google" id="ProtNLM"/>
    </source>
</evidence>
<comment type="caution">
    <text evidence="2">The sequence shown here is derived from an EMBL/GenBank/DDBJ whole genome shotgun (WGS) entry which is preliminary data.</text>
</comment>
<dbReference type="Proteomes" id="UP001079430">
    <property type="component" value="Unassembled WGS sequence"/>
</dbReference>
<sequence length="259" mass="29515">MARREFSKTVYTQIVKRAFHPKHGFICEGCGLVLGKKAWHVDHTIADALHIDKSAALTAEDGKLLGVECCHAPKTKDDVKRIAKAKRVESNFLGIKKKSRGFRSRQEPNSTGVPAGTSEPTIKPPYAGARRIEMSSEIELLPDQRWMNGERYYRYTCSECGEEAQNTYCEPHKTRMLEGRLCYTCNYWVDMERKLEREHAQMTIIEGHIYGPGNRTSGEFRGMAGRRFDIEYIEPSVYAGQRTTTLTCGPDRRFPTVSR</sequence>
<evidence type="ECO:0000313" key="2">
    <source>
        <dbReference type="EMBL" id="MCZ4089365.1"/>
    </source>
</evidence>
<evidence type="ECO:0000313" key="3">
    <source>
        <dbReference type="Proteomes" id="UP001079430"/>
    </source>
</evidence>